<gene>
    <name evidence="3" type="ORF">JAAARDRAFT_36759</name>
</gene>
<keyword evidence="4" id="KW-1185">Reference proteome</keyword>
<dbReference type="InterPro" id="IPR013320">
    <property type="entry name" value="ConA-like_dom_sf"/>
</dbReference>
<dbReference type="Proteomes" id="UP000027265">
    <property type="component" value="Unassembled WGS sequence"/>
</dbReference>
<dbReference type="GO" id="GO:0009251">
    <property type="term" value="P:glucan catabolic process"/>
    <property type="evidence" value="ECO:0007669"/>
    <property type="project" value="TreeGrafter"/>
</dbReference>
<evidence type="ECO:0000259" key="2">
    <source>
        <dbReference type="PROSITE" id="PS51762"/>
    </source>
</evidence>
<dbReference type="GO" id="GO:0004553">
    <property type="term" value="F:hydrolase activity, hydrolyzing O-glycosyl compounds"/>
    <property type="evidence" value="ECO:0007669"/>
    <property type="project" value="InterPro"/>
</dbReference>
<dbReference type="OrthoDB" id="192832at2759"/>
<dbReference type="Pfam" id="PF26113">
    <property type="entry name" value="GH16_XgeA"/>
    <property type="match status" value="1"/>
</dbReference>
<protein>
    <submittedName>
        <fullName evidence="3">Glycoside hydrolase family 16 protein</fullName>
    </submittedName>
</protein>
<proteinExistence type="predicted"/>
<sequence length="368" mass="39432">MKGPFLTLLLASSFSATTAYNLVRDYSGQNFFSGWNFYGNYDNLTSGDVIFVNQTNATADHLAYVNSAGHAIIKVDNTTNVPYNYKRNSVRIETQDYFPVGSVWIIDLLHLPYGCSVWPAFWTSGQTWPQQGEIDIIEGVNLMTYNQMALHTTAGCTKTTPADQTGTSTQVDCSTGQGCTVAETKPNSFGAAFAQAGGGVWATQFESSGIYIWFWSRANVPASINASSNSVDPSTWGNPSAAYPSTSCSMAQFFGAQQLIVDITLCGDWAGLNSTYHATCNPNGICYNDNVMGPGSPTYDNAYFEIDYIRAYATGAASTGIIGPTPSTSSSSTKSGSAPGTTSTSVGVHFRPSMFALGCLLFSFLLFL</sequence>
<evidence type="ECO:0000313" key="4">
    <source>
        <dbReference type="Proteomes" id="UP000027265"/>
    </source>
</evidence>
<dbReference type="SUPFAM" id="SSF49899">
    <property type="entry name" value="Concanavalin A-like lectins/glucanases"/>
    <property type="match status" value="1"/>
</dbReference>
<dbReference type="InterPro" id="IPR000757">
    <property type="entry name" value="Beta-glucanase-like"/>
</dbReference>
<accession>A0A067PXI4</accession>
<dbReference type="FunFam" id="2.60.120.200:FF:000179">
    <property type="entry name" value="Unplaced genomic scaffold supercont1.19, whole genome shotgun sequence"/>
    <property type="match status" value="1"/>
</dbReference>
<dbReference type="PANTHER" id="PTHR10963:SF24">
    <property type="entry name" value="GLYCOSIDASE C21B10.07-RELATED"/>
    <property type="match status" value="1"/>
</dbReference>
<feature type="chain" id="PRO_5001647824" evidence="1">
    <location>
        <begin position="20"/>
        <end position="368"/>
    </location>
</feature>
<keyword evidence="1" id="KW-0732">Signal</keyword>
<feature type="domain" description="GH16" evidence="2">
    <location>
        <begin position="17"/>
        <end position="317"/>
    </location>
</feature>
<name>A0A067PXI4_9AGAM</name>
<dbReference type="HOGENOM" id="CLU_016972_2_1_1"/>
<dbReference type="PANTHER" id="PTHR10963">
    <property type="entry name" value="GLYCOSYL HYDROLASE-RELATED"/>
    <property type="match status" value="1"/>
</dbReference>
<dbReference type="EMBL" id="KL197723">
    <property type="protein sequence ID" value="KDQ55967.1"/>
    <property type="molecule type" value="Genomic_DNA"/>
</dbReference>
<evidence type="ECO:0000256" key="1">
    <source>
        <dbReference type="SAM" id="SignalP"/>
    </source>
</evidence>
<feature type="signal peptide" evidence="1">
    <location>
        <begin position="1"/>
        <end position="19"/>
    </location>
</feature>
<organism evidence="3 4">
    <name type="scientific">Jaapia argillacea MUCL 33604</name>
    <dbReference type="NCBI Taxonomy" id="933084"/>
    <lineage>
        <taxon>Eukaryota</taxon>
        <taxon>Fungi</taxon>
        <taxon>Dikarya</taxon>
        <taxon>Basidiomycota</taxon>
        <taxon>Agaricomycotina</taxon>
        <taxon>Agaricomycetes</taxon>
        <taxon>Agaricomycetidae</taxon>
        <taxon>Jaapiales</taxon>
        <taxon>Jaapiaceae</taxon>
        <taxon>Jaapia</taxon>
    </lineage>
</organism>
<dbReference type="CDD" id="cd02181">
    <property type="entry name" value="GH16_fungal_Lam16A_glucanase"/>
    <property type="match status" value="1"/>
</dbReference>
<dbReference type="PROSITE" id="PS51762">
    <property type="entry name" value="GH16_2"/>
    <property type="match status" value="1"/>
</dbReference>
<reference evidence="4" key="1">
    <citation type="journal article" date="2014" name="Proc. Natl. Acad. Sci. U.S.A.">
        <title>Extensive sampling of basidiomycete genomes demonstrates inadequacy of the white-rot/brown-rot paradigm for wood decay fungi.</title>
        <authorList>
            <person name="Riley R."/>
            <person name="Salamov A.A."/>
            <person name="Brown D.W."/>
            <person name="Nagy L.G."/>
            <person name="Floudas D."/>
            <person name="Held B.W."/>
            <person name="Levasseur A."/>
            <person name="Lombard V."/>
            <person name="Morin E."/>
            <person name="Otillar R."/>
            <person name="Lindquist E.A."/>
            <person name="Sun H."/>
            <person name="LaButti K.M."/>
            <person name="Schmutz J."/>
            <person name="Jabbour D."/>
            <person name="Luo H."/>
            <person name="Baker S.E."/>
            <person name="Pisabarro A.G."/>
            <person name="Walton J.D."/>
            <person name="Blanchette R.A."/>
            <person name="Henrissat B."/>
            <person name="Martin F."/>
            <person name="Cullen D."/>
            <person name="Hibbett D.S."/>
            <person name="Grigoriev I.V."/>
        </authorList>
    </citation>
    <scope>NUCLEOTIDE SEQUENCE [LARGE SCALE GENOMIC DNA]</scope>
    <source>
        <strain evidence="4">MUCL 33604</strain>
    </source>
</reference>
<keyword evidence="3" id="KW-0378">Hydrolase</keyword>
<dbReference type="STRING" id="933084.A0A067PXI4"/>
<dbReference type="InterPro" id="IPR050546">
    <property type="entry name" value="Glycosyl_Hydrlase_16"/>
</dbReference>
<dbReference type="AlphaFoldDB" id="A0A067PXI4"/>
<evidence type="ECO:0000313" key="3">
    <source>
        <dbReference type="EMBL" id="KDQ55967.1"/>
    </source>
</evidence>
<dbReference type="InParanoid" id="A0A067PXI4"/>
<dbReference type="Gene3D" id="2.60.120.200">
    <property type="match status" value="1"/>
</dbReference>